<name>A0A103Y0V5_CYNCS</name>
<evidence type="ECO:0000256" key="8">
    <source>
        <dbReference type="ARBA" id="ARBA00022741"/>
    </source>
</evidence>
<dbReference type="InterPro" id="IPR017871">
    <property type="entry name" value="ABC_transporter-like_CS"/>
</dbReference>
<dbReference type="PANTHER" id="PTHR45871">
    <property type="entry name" value="N-ACETYLGLUCOSAMINYL-PHOSPHATIDYLINOSITOL BIOSYNTHETIC PROTEIN"/>
    <property type="match status" value="1"/>
</dbReference>
<keyword evidence="6" id="KW-0808">Transferase</keyword>
<dbReference type="Pfam" id="PF00534">
    <property type="entry name" value="Glycos_transf_1"/>
    <property type="match status" value="1"/>
</dbReference>
<dbReference type="Pfam" id="PF01061">
    <property type="entry name" value="ABC2_membrane"/>
    <property type="match status" value="1"/>
</dbReference>
<keyword evidence="5" id="KW-0328">Glycosyltransferase</keyword>
<dbReference type="Gene3D" id="3.40.50.300">
    <property type="entry name" value="P-loop containing nucleotide triphosphate hydrolases"/>
    <property type="match status" value="1"/>
</dbReference>
<feature type="domain" description="ABC transporter" evidence="15">
    <location>
        <begin position="601"/>
        <end position="861"/>
    </location>
</feature>
<dbReference type="AlphaFoldDB" id="A0A103Y0V5"/>
<evidence type="ECO:0000256" key="5">
    <source>
        <dbReference type="ARBA" id="ARBA00022676"/>
    </source>
</evidence>
<evidence type="ECO:0000256" key="13">
    <source>
        <dbReference type="SAM" id="MobiDB-lite"/>
    </source>
</evidence>
<comment type="subcellular location">
    <subcellularLocation>
        <location evidence="1">Membrane</location>
        <topology evidence="1">Multi-pass membrane protein</topology>
    </subcellularLocation>
</comment>
<dbReference type="InterPro" id="IPR039507">
    <property type="entry name" value="PIG-A/GPI3"/>
</dbReference>
<evidence type="ECO:0000256" key="12">
    <source>
        <dbReference type="ARBA" id="ARBA00032160"/>
    </source>
</evidence>
<dbReference type="Pfam" id="PF00005">
    <property type="entry name" value="ABC_tran"/>
    <property type="match status" value="1"/>
</dbReference>
<dbReference type="PROSITE" id="PS00211">
    <property type="entry name" value="ABC_TRANSPORTER_1"/>
    <property type="match status" value="1"/>
</dbReference>
<sequence length="1181" mass="132668">MNMENNENFATEFDVPSFPSPSNTISHFFDPLSEEEETSKKRKKITALSNQFDTIPSDSFPTLYNLEVLALVMECNEGRHRILMVSDFFYPNFGGVENHIYLLSQCLLKLGHKVVVMTHAYANRSGVRYMTNGLKVYYVPWKPFLMQNTLPTFYGTLPIVRTILIREKISLVHGHQAFSTLCHEALMHARTMGYKVLFTDHSLYGFADVGSIHMNKILQFTLADVSQAICVSHTSKENTVLRSGLPPEKVFVIPNAVDTTMFKPAPERLSMDPIVIVVISRLVYRKGADLLVEVIPEVCHLYPNVISVKVRFIIGGDGPKRVRLEEMREKHSLQDRVDMLGAVPHAKVQSVLTSGHIFLNSSLTEAFCIAILEAASCGLLTVSTCVGGVPEVLPDDMIVLAKPDPSDMVHAINKAIRILPQIDPQEMHRRMKGMYSWHDVAKRTEIVYDRALGCSNQTLLERLPRYLTCGAWAGKLFCLVMIIDFILWRLLQLWQPDSEVELVPDIKQVECKRGKPTIPVKPGLAHPTLLTPLISSSYPNFHNFNSKMASCFHHSTTLEDDSAALFTASDDSPDQSTTTPSSSSRHSPPSSSYPSKLSYKLTVKNLSYTINRDTQMTLPGLSWLLNKPKRVDILKSVSFVAQSSEIMAIVGPSGSGKSSLLHFVSGRVRDNTLDPKTTISLNDFPITSPSQMKKICGFVAQEDNLLPLLTVKETLMYSAEFMLKEMSSKEKEERVDCLLRELGLVHVRDSFVGDEDDRGISGGERKRVSIGVDMIPDPPILLLDEPTSGLDSSSALQVIELLSNMASSKQRTIILSIHQPSYRVLQYISNFLILSNGSVVHNGSLESLEETINQLGFEIPAQLNALEFSMEIKEVLEASYNSKEPVLTFRELVEPSFATVWAEQTNGTFQELLRRDQSVPRTRYKLFFHEILILCTRFWKTIYRTKQLFLARTMQAVVGGLGLGSVYVKVKNDENGIAERLGLFAFSLSFLLSSTVEALPIYLQERRVLMKEASRGAYKTSSYMIANTIVFLPFLFVVGLLFSIPVYWLVGLNPSFTAFAFFIFVVWLIVLMASSLVLFLSAVSPDFISGNSLICTVLGAFFLFSGYFIPKEVIPKYWVFMYYVSLYRYPLDSWLVNEYWGRRDVCFSGEGPGSTCLLTGREILKGRGLESDSRWMNVGIM</sequence>
<accession>A0A103Y0V5</accession>
<dbReference type="GO" id="GO:0016887">
    <property type="term" value="F:ATP hydrolysis activity"/>
    <property type="evidence" value="ECO:0007669"/>
    <property type="project" value="InterPro"/>
</dbReference>
<keyword evidence="4" id="KW-0337">GPI-anchor biosynthesis</keyword>
<evidence type="ECO:0000256" key="10">
    <source>
        <dbReference type="ARBA" id="ARBA00022989"/>
    </source>
</evidence>
<evidence type="ECO:0000256" key="11">
    <source>
        <dbReference type="ARBA" id="ARBA00023136"/>
    </source>
</evidence>
<evidence type="ECO:0000256" key="14">
    <source>
        <dbReference type="SAM" id="Phobius"/>
    </source>
</evidence>
<dbReference type="Proteomes" id="UP000243975">
    <property type="component" value="Unassembled WGS sequence"/>
</dbReference>
<evidence type="ECO:0000256" key="7">
    <source>
        <dbReference type="ARBA" id="ARBA00022692"/>
    </source>
</evidence>
<dbReference type="Gene3D" id="3.40.50.2000">
    <property type="entry name" value="Glycogen Phosphorylase B"/>
    <property type="match status" value="2"/>
</dbReference>
<dbReference type="EC" id="2.4.1.198" evidence="3"/>
<comment type="caution">
    <text evidence="16">The sequence shown here is derived from an EMBL/GenBank/DDBJ whole genome shotgun (WGS) entry which is preliminary data.</text>
</comment>
<dbReference type="GO" id="GO:0140359">
    <property type="term" value="F:ABC-type transporter activity"/>
    <property type="evidence" value="ECO:0007669"/>
    <property type="project" value="InterPro"/>
</dbReference>
<evidence type="ECO:0000256" key="9">
    <source>
        <dbReference type="ARBA" id="ARBA00022840"/>
    </source>
</evidence>
<dbReference type="PROSITE" id="PS50893">
    <property type="entry name" value="ABC_TRANSPORTER_2"/>
    <property type="match status" value="1"/>
</dbReference>
<organism evidence="16 17">
    <name type="scientific">Cynara cardunculus var. scolymus</name>
    <name type="common">Globe artichoke</name>
    <name type="synonym">Cynara scolymus</name>
    <dbReference type="NCBI Taxonomy" id="59895"/>
    <lineage>
        <taxon>Eukaryota</taxon>
        <taxon>Viridiplantae</taxon>
        <taxon>Streptophyta</taxon>
        <taxon>Embryophyta</taxon>
        <taxon>Tracheophyta</taxon>
        <taxon>Spermatophyta</taxon>
        <taxon>Magnoliopsida</taxon>
        <taxon>eudicotyledons</taxon>
        <taxon>Gunneridae</taxon>
        <taxon>Pentapetalae</taxon>
        <taxon>asterids</taxon>
        <taxon>campanulids</taxon>
        <taxon>Asterales</taxon>
        <taxon>Asteraceae</taxon>
        <taxon>Carduoideae</taxon>
        <taxon>Cardueae</taxon>
        <taxon>Carduinae</taxon>
        <taxon>Cynara</taxon>
    </lineage>
</organism>
<evidence type="ECO:0000313" key="16">
    <source>
        <dbReference type="EMBL" id="KVI00479.1"/>
    </source>
</evidence>
<keyword evidence="9" id="KW-0067">ATP-binding</keyword>
<evidence type="ECO:0000259" key="15">
    <source>
        <dbReference type="PROSITE" id="PS50893"/>
    </source>
</evidence>
<evidence type="ECO:0000256" key="2">
    <source>
        <dbReference type="ARBA" id="ARBA00004687"/>
    </source>
</evidence>
<dbReference type="FunFam" id="3.40.50.2000:FF:000188">
    <property type="entry name" value="Phosphatidylinositol N-acetylglucosaminyltransferase gpi3 subunit"/>
    <property type="match status" value="1"/>
</dbReference>
<keyword evidence="8" id="KW-0547">Nucleotide-binding</keyword>
<keyword evidence="17" id="KW-1185">Reference proteome</keyword>
<evidence type="ECO:0000313" key="17">
    <source>
        <dbReference type="Proteomes" id="UP000243975"/>
    </source>
</evidence>
<feature type="transmembrane region" description="Helical" evidence="14">
    <location>
        <begin position="1024"/>
        <end position="1050"/>
    </location>
</feature>
<dbReference type="Pfam" id="PF08288">
    <property type="entry name" value="PIGA"/>
    <property type="match status" value="1"/>
</dbReference>
<dbReference type="GO" id="GO:0000506">
    <property type="term" value="C:glycosylphosphatidylinositol-N-acetylglucosaminyltransferase (GPI-GnT) complex"/>
    <property type="evidence" value="ECO:0007669"/>
    <property type="project" value="InterPro"/>
</dbReference>
<dbReference type="FunFam" id="3.40.50.300:FF:001409">
    <property type="entry name" value="ABC transporter G family member 23"/>
    <property type="match status" value="1"/>
</dbReference>
<keyword evidence="7 14" id="KW-0812">Transmembrane</keyword>
<feature type="transmembrane region" description="Helical" evidence="14">
    <location>
        <begin position="1087"/>
        <end position="1109"/>
    </location>
</feature>
<protein>
    <recommendedName>
        <fullName evidence="3">phosphatidylinositol N-acetylglucosaminyltransferase</fullName>
        <ecNumber evidence="3">2.4.1.198</ecNumber>
    </recommendedName>
    <alternativeName>
        <fullName evidence="12">GlcNAc-PI synthesis protein</fullName>
    </alternativeName>
</protein>
<dbReference type="SUPFAM" id="SSF53756">
    <property type="entry name" value="UDP-Glycosyltransferase/glycogen phosphorylase"/>
    <property type="match status" value="1"/>
</dbReference>
<dbReference type="InterPro" id="IPR003439">
    <property type="entry name" value="ABC_transporter-like_ATP-bd"/>
</dbReference>
<feature type="transmembrane region" description="Helical" evidence="14">
    <location>
        <begin position="980"/>
        <end position="1003"/>
    </location>
</feature>
<feature type="region of interest" description="Disordered" evidence="13">
    <location>
        <begin position="567"/>
        <end position="596"/>
    </location>
</feature>
<comment type="pathway">
    <text evidence="2">Glycolipid biosynthesis; glycosylphosphatidylinositol-anchor biosynthesis.</text>
</comment>
<dbReference type="Gramene" id="KVI00479">
    <property type="protein sequence ID" value="KVI00479"/>
    <property type="gene ID" value="Ccrd_021273"/>
</dbReference>
<dbReference type="InterPro" id="IPR003593">
    <property type="entry name" value="AAA+_ATPase"/>
</dbReference>
<dbReference type="GO" id="GO:0005524">
    <property type="term" value="F:ATP binding"/>
    <property type="evidence" value="ECO:0007669"/>
    <property type="project" value="UniProtKB-KW"/>
</dbReference>
<evidence type="ECO:0000256" key="1">
    <source>
        <dbReference type="ARBA" id="ARBA00004141"/>
    </source>
</evidence>
<dbReference type="CDD" id="cd03796">
    <property type="entry name" value="GT4_PIG-A-like"/>
    <property type="match status" value="1"/>
</dbReference>
<feature type="non-terminal residue" evidence="16">
    <location>
        <position position="1181"/>
    </location>
</feature>
<gene>
    <name evidence="16" type="ORF">Ccrd_021273</name>
</gene>
<dbReference type="InterPro" id="IPR027417">
    <property type="entry name" value="P-loop_NTPase"/>
</dbReference>
<dbReference type="InterPro" id="IPR013525">
    <property type="entry name" value="ABC2_TM"/>
</dbReference>
<evidence type="ECO:0000256" key="6">
    <source>
        <dbReference type="ARBA" id="ARBA00022679"/>
    </source>
</evidence>
<dbReference type="EMBL" id="LEKV01003386">
    <property type="protein sequence ID" value="KVI00479.1"/>
    <property type="molecule type" value="Genomic_DNA"/>
</dbReference>
<feature type="compositionally biased region" description="Low complexity" evidence="13">
    <location>
        <begin position="574"/>
        <end position="595"/>
    </location>
</feature>
<feature type="transmembrane region" description="Helical" evidence="14">
    <location>
        <begin position="1056"/>
        <end position="1080"/>
    </location>
</feature>
<keyword evidence="11 14" id="KW-0472">Membrane</keyword>
<keyword evidence="10 14" id="KW-1133">Transmembrane helix</keyword>
<evidence type="ECO:0000256" key="4">
    <source>
        <dbReference type="ARBA" id="ARBA00022502"/>
    </source>
</evidence>
<dbReference type="FunFam" id="3.40.50.2000:FF:000093">
    <property type="entry name" value="UDP-GlcNAc:PI a1-6 GlcNAc-transferase"/>
    <property type="match status" value="1"/>
</dbReference>
<dbReference type="PANTHER" id="PTHR45871:SF1">
    <property type="entry name" value="PHOSPHATIDYLINOSITOL N-ACETYLGLUCOSAMINYLTRANSFERASE SUBUNIT A"/>
    <property type="match status" value="1"/>
</dbReference>
<dbReference type="InterPro" id="IPR001296">
    <property type="entry name" value="Glyco_trans_1"/>
</dbReference>
<dbReference type="GO" id="GO:0006506">
    <property type="term" value="P:GPI anchor biosynthetic process"/>
    <property type="evidence" value="ECO:0007669"/>
    <property type="project" value="UniProtKB-UniPathway"/>
</dbReference>
<dbReference type="SUPFAM" id="SSF52540">
    <property type="entry name" value="P-loop containing nucleoside triphosphate hydrolases"/>
    <property type="match status" value="1"/>
</dbReference>
<proteinExistence type="predicted"/>
<dbReference type="InterPro" id="IPR013234">
    <property type="entry name" value="PIGA_GPI_anchor_biosynthesis"/>
</dbReference>
<dbReference type="GO" id="GO:0017176">
    <property type="term" value="F:phosphatidylinositol N-acetylglucosaminyltransferase activity"/>
    <property type="evidence" value="ECO:0007669"/>
    <property type="project" value="UniProtKB-EC"/>
</dbReference>
<reference evidence="16 17" key="1">
    <citation type="journal article" date="2016" name="Sci. Rep.">
        <title>The genome sequence of the outbreeding globe artichoke constructed de novo incorporating a phase-aware low-pass sequencing strategy of F1 progeny.</title>
        <authorList>
            <person name="Scaglione D."/>
            <person name="Reyes-Chin-Wo S."/>
            <person name="Acquadro A."/>
            <person name="Froenicke L."/>
            <person name="Portis E."/>
            <person name="Beitel C."/>
            <person name="Tirone M."/>
            <person name="Mauro R."/>
            <person name="Lo Monaco A."/>
            <person name="Mauromicale G."/>
            <person name="Faccioli P."/>
            <person name="Cattivelli L."/>
            <person name="Rieseberg L."/>
            <person name="Michelmore R."/>
            <person name="Lanteri S."/>
        </authorList>
    </citation>
    <scope>NUCLEOTIDE SEQUENCE [LARGE SCALE GENOMIC DNA]</scope>
    <source>
        <strain evidence="16">2C</strain>
    </source>
</reference>
<evidence type="ECO:0000256" key="3">
    <source>
        <dbReference type="ARBA" id="ARBA00012420"/>
    </source>
</evidence>
<dbReference type="UniPathway" id="UPA00196"/>
<dbReference type="SMART" id="SM00382">
    <property type="entry name" value="AAA"/>
    <property type="match status" value="1"/>
</dbReference>